<dbReference type="CDD" id="cd07037">
    <property type="entry name" value="TPP_PYR_MenD"/>
    <property type="match status" value="1"/>
</dbReference>
<comment type="similarity">
    <text evidence="6">Belongs to the TPP enzyme family. MenD subfamily.</text>
</comment>
<protein>
    <recommendedName>
        <fullName evidence="6">2-succinyl-5-enolpyruvyl-6-hydroxy-3-cyclohexene-1-carboxylate synthase</fullName>
        <shortName evidence="6">SEPHCHC synthase</shortName>
        <ecNumber evidence="6">2.2.1.9</ecNumber>
    </recommendedName>
    <alternativeName>
        <fullName evidence="6">Menaquinone biosynthesis protein MenD</fullName>
    </alternativeName>
</protein>
<dbReference type="HAMAP" id="MF_01659">
    <property type="entry name" value="MenD"/>
    <property type="match status" value="1"/>
</dbReference>
<keyword evidence="1 6" id="KW-0808">Transferase</keyword>
<dbReference type="PIRSF" id="PIRSF004983">
    <property type="entry name" value="MenD"/>
    <property type="match status" value="1"/>
</dbReference>
<keyword evidence="3 6" id="KW-0460">Magnesium</keyword>
<reference evidence="10" key="1">
    <citation type="journal article" date="2019" name="Int. J. Syst. Evol. Microbiol.">
        <title>The Global Catalogue of Microorganisms (GCM) 10K type strain sequencing project: providing services to taxonomists for standard genome sequencing and annotation.</title>
        <authorList>
            <consortium name="The Broad Institute Genomics Platform"/>
            <consortium name="The Broad Institute Genome Sequencing Center for Infectious Disease"/>
            <person name="Wu L."/>
            <person name="Ma J."/>
        </authorList>
    </citation>
    <scope>NUCLEOTIDE SEQUENCE [LARGE SCALE GENOMIC DNA]</scope>
    <source>
        <strain evidence="10">JCM 17926</strain>
    </source>
</reference>
<comment type="subunit">
    <text evidence="6">Homodimer.</text>
</comment>
<evidence type="ECO:0000313" key="9">
    <source>
        <dbReference type="EMBL" id="GAA4427937.1"/>
    </source>
</evidence>
<dbReference type="PANTHER" id="PTHR42916">
    <property type="entry name" value="2-SUCCINYL-5-ENOLPYRUVYL-6-HYDROXY-3-CYCLOHEXENE-1-CARBOXYLATE SYNTHASE"/>
    <property type="match status" value="1"/>
</dbReference>
<dbReference type="InterPro" id="IPR029061">
    <property type="entry name" value="THDP-binding"/>
</dbReference>
<evidence type="ECO:0000256" key="2">
    <source>
        <dbReference type="ARBA" id="ARBA00022723"/>
    </source>
</evidence>
<evidence type="ECO:0000313" key="10">
    <source>
        <dbReference type="Proteomes" id="UP001500552"/>
    </source>
</evidence>
<keyword evidence="5 6" id="KW-0464">Manganese</keyword>
<dbReference type="RefSeq" id="WP_345157479.1">
    <property type="nucleotide sequence ID" value="NZ_BAABHC010000004.1"/>
</dbReference>
<comment type="pathway">
    <text evidence="6">Quinol/quinone metabolism; menaquinone biosynthesis.</text>
</comment>
<comment type="catalytic activity">
    <reaction evidence="6">
        <text>isochorismate + 2-oxoglutarate + H(+) = 5-enolpyruvoyl-6-hydroxy-2-succinyl-cyclohex-3-ene-1-carboxylate + CO2</text>
        <dbReference type="Rhea" id="RHEA:25593"/>
        <dbReference type="ChEBI" id="CHEBI:15378"/>
        <dbReference type="ChEBI" id="CHEBI:16526"/>
        <dbReference type="ChEBI" id="CHEBI:16810"/>
        <dbReference type="ChEBI" id="CHEBI:29780"/>
        <dbReference type="ChEBI" id="CHEBI:58818"/>
        <dbReference type="EC" id="2.2.1.9"/>
    </reaction>
</comment>
<dbReference type="Pfam" id="PF02776">
    <property type="entry name" value="TPP_enzyme_N"/>
    <property type="match status" value="1"/>
</dbReference>
<comment type="pathway">
    <text evidence="6">Quinol/quinone metabolism; 1,4-dihydroxy-2-naphthoate biosynthesis; 1,4-dihydroxy-2-naphthoate from chorismate: step 2/7.</text>
</comment>
<dbReference type="EC" id="2.2.1.9" evidence="6"/>
<keyword evidence="6" id="KW-0474">Menaquinone biosynthesis</keyword>
<dbReference type="InterPro" id="IPR004433">
    <property type="entry name" value="MenaQ_synth_MenD"/>
</dbReference>
<keyword evidence="10" id="KW-1185">Reference proteome</keyword>
<comment type="cofactor">
    <cofactor evidence="6">
        <name>thiamine diphosphate</name>
        <dbReference type="ChEBI" id="CHEBI:58937"/>
    </cofactor>
    <text evidence="6">Binds 1 thiamine pyrophosphate per subunit.</text>
</comment>
<keyword evidence="2 6" id="KW-0479">Metal-binding</keyword>
<dbReference type="InterPro" id="IPR012001">
    <property type="entry name" value="Thiamin_PyroP_enz_TPP-bd_dom"/>
</dbReference>
<accession>A0ABP8LE20</accession>
<name>A0ABP8LE20_9BACT</name>
<proteinExistence type="inferred from homology"/>
<dbReference type="PANTHER" id="PTHR42916:SF1">
    <property type="entry name" value="PROTEIN PHYLLO, CHLOROPLASTIC"/>
    <property type="match status" value="1"/>
</dbReference>
<evidence type="ECO:0000259" key="8">
    <source>
        <dbReference type="Pfam" id="PF16582"/>
    </source>
</evidence>
<evidence type="ECO:0000256" key="6">
    <source>
        <dbReference type="HAMAP-Rule" id="MF_01659"/>
    </source>
</evidence>
<dbReference type="NCBIfam" id="TIGR00173">
    <property type="entry name" value="menD"/>
    <property type="match status" value="1"/>
</dbReference>
<evidence type="ECO:0000259" key="7">
    <source>
        <dbReference type="Pfam" id="PF02776"/>
    </source>
</evidence>
<evidence type="ECO:0000256" key="1">
    <source>
        <dbReference type="ARBA" id="ARBA00022679"/>
    </source>
</evidence>
<comment type="function">
    <text evidence="6">Catalyzes the thiamine diphosphate-dependent decarboxylation of 2-oxoglutarate and the subsequent addition of the resulting succinic semialdehyde-thiamine pyrophosphate anion to isochorismate to yield 2-succinyl-5-enolpyruvyl-6-hydroxy-3-cyclohexene-1-carboxylate (SEPHCHC).</text>
</comment>
<organism evidence="9 10">
    <name type="scientific">Pontibacter saemangeumensis</name>
    <dbReference type="NCBI Taxonomy" id="1084525"/>
    <lineage>
        <taxon>Bacteria</taxon>
        <taxon>Pseudomonadati</taxon>
        <taxon>Bacteroidota</taxon>
        <taxon>Cytophagia</taxon>
        <taxon>Cytophagales</taxon>
        <taxon>Hymenobacteraceae</taxon>
        <taxon>Pontibacter</taxon>
    </lineage>
</organism>
<feature type="domain" description="Menaquinone biosynthesis protein MenD middle" evidence="8">
    <location>
        <begin position="207"/>
        <end position="392"/>
    </location>
</feature>
<dbReference type="CDD" id="cd02009">
    <property type="entry name" value="TPP_SHCHC_synthase"/>
    <property type="match status" value="1"/>
</dbReference>
<evidence type="ECO:0000256" key="4">
    <source>
        <dbReference type="ARBA" id="ARBA00023052"/>
    </source>
</evidence>
<dbReference type="Gene3D" id="3.40.50.970">
    <property type="match status" value="2"/>
</dbReference>
<dbReference type="EMBL" id="BAABHC010000004">
    <property type="protein sequence ID" value="GAA4427937.1"/>
    <property type="molecule type" value="Genomic_DNA"/>
</dbReference>
<dbReference type="InterPro" id="IPR032264">
    <property type="entry name" value="MenD_middle"/>
</dbReference>
<dbReference type="Pfam" id="PF16582">
    <property type="entry name" value="TPP_enzyme_M_2"/>
    <property type="match status" value="1"/>
</dbReference>
<dbReference type="Proteomes" id="UP001500552">
    <property type="component" value="Unassembled WGS sequence"/>
</dbReference>
<keyword evidence="4 6" id="KW-0786">Thiamine pyrophosphate</keyword>
<evidence type="ECO:0000256" key="5">
    <source>
        <dbReference type="ARBA" id="ARBA00023211"/>
    </source>
</evidence>
<evidence type="ECO:0000256" key="3">
    <source>
        <dbReference type="ARBA" id="ARBA00022842"/>
    </source>
</evidence>
<gene>
    <name evidence="6 9" type="primary">menD</name>
    <name evidence="9" type="ORF">GCM10023188_11620</name>
</gene>
<dbReference type="SUPFAM" id="SSF52518">
    <property type="entry name" value="Thiamin diphosphate-binding fold (THDP-binding)"/>
    <property type="match status" value="2"/>
</dbReference>
<comment type="cofactor">
    <cofactor evidence="6">
        <name>Mg(2+)</name>
        <dbReference type="ChEBI" id="CHEBI:18420"/>
    </cofactor>
    <cofactor evidence="6">
        <name>Mn(2+)</name>
        <dbReference type="ChEBI" id="CHEBI:29035"/>
    </cofactor>
</comment>
<dbReference type="Gene3D" id="3.40.50.1220">
    <property type="entry name" value="TPP-binding domain"/>
    <property type="match status" value="1"/>
</dbReference>
<feature type="domain" description="Thiamine pyrophosphate enzyme N-terminal TPP-binding" evidence="7">
    <location>
        <begin position="9"/>
        <end position="113"/>
    </location>
</feature>
<sequence length="567" mass="62362">MLIQPVVNIADICARKGVEQVVLSPGSRCAPLTIAFARHPKLTVRTVSDERSAAFIALGMAMTTGKPTVLVCTSGTAALNYAPAVAEAYFQQVPLLVLTADRPPEWIDQLDGQTIRQQEVYGRHIKQSYTFPVDIAHPDAVWHSARLVSEALNEAVAFPAGPVHINIPLREPFYPALGETVTYSDSIKVIEEEQPIYTLSDLQAQRFVQELQAYKRILIVAGQHQLDMELVRTLENFAQATSAVVVGDIISNVQQSPGTVRHQDVIFSCTNEERLAKLQPDLLLTFGKSVISKSLKLYLRKYKPKAHWHLQQAGQVADTFQSLSKIIRCAPSEFFKAVTKDPSPSNTFTNAWKYMDEKAGRFLTDYTGSAAFSELAVVGRVLAELPQQSNLHLANSMSVRYANILALQPEQQVAVYANRGTSGIDGSTSTAVGCALTSKGITTLLTGDLAFFYDRNGLWHNYLPENLRIVLLNNHAGGIFRLIDGPKQQPELAPYFETHQALDAQNTARDFKMDYAAVRSLHELEKVLPVFFSSAAGPGILEIFTDSVANAEAFAAYKQAAREAVSL</sequence>
<comment type="caution">
    <text evidence="9">The sequence shown here is derived from an EMBL/GenBank/DDBJ whole genome shotgun (WGS) entry which is preliminary data.</text>
</comment>